<evidence type="ECO:0000313" key="2">
    <source>
        <dbReference type="Proteomes" id="UP000280834"/>
    </source>
</evidence>
<gene>
    <name evidence="1" type="ORF">BTMF_LOCUS4611</name>
</gene>
<dbReference type="EMBL" id="UZAG01004625">
    <property type="protein sequence ID" value="VDO17064.1"/>
    <property type="molecule type" value="Genomic_DNA"/>
</dbReference>
<dbReference type="WBParaSite" id="BTMF_0000533101-mRNA-1">
    <property type="protein sequence ID" value="BTMF_0000533101-mRNA-1"/>
    <property type="gene ID" value="BTMF_0000533101"/>
</dbReference>
<dbReference type="AlphaFoldDB" id="A0A0R3QG32"/>
<reference evidence="3" key="1">
    <citation type="submission" date="2017-02" db="UniProtKB">
        <authorList>
            <consortium name="WormBaseParasite"/>
        </authorList>
    </citation>
    <scope>IDENTIFICATION</scope>
</reference>
<organism evidence="3">
    <name type="scientific">Brugia timori</name>
    <dbReference type="NCBI Taxonomy" id="42155"/>
    <lineage>
        <taxon>Eukaryota</taxon>
        <taxon>Metazoa</taxon>
        <taxon>Ecdysozoa</taxon>
        <taxon>Nematoda</taxon>
        <taxon>Chromadorea</taxon>
        <taxon>Rhabditida</taxon>
        <taxon>Spirurina</taxon>
        <taxon>Spiruromorpha</taxon>
        <taxon>Filarioidea</taxon>
        <taxon>Onchocercidae</taxon>
        <taxon>Brugia</taxon>
    </lineage>
</organism>
<evidence type="ECO:0000313" key="1">
    <source>
        <dbReference type="EMBL" id="VDO17064.1"/>
    </source>
</evidence>
<evidence type="ECO:0000313" key="3">
    <source>
        <dbReference type="WBParaSite" id="BTMF_0000533101-mRNA-1"/>
    </source>
</evidence>
<name>A0A0R3QG32_9BILA</name>
<proteinExistence type="predicted"/>
<keyword evidence="2" id="KW-1185">Reference proteome</keyword>
<reference evidence="1 2" key="2">
    <citation type="submission" date="2018-11" db="EMBL/GenBank/DDBJ databases">
        <authorList>
            <consortium name="Pathogen Informatics"/>
        </authorList>
    </citation>
    <scope>NUCLEOTIDE SEQUENCE [LARGE SCALE GENOMIC DNA]</scope>
</reference>
<accession>A0A0R3QG32</accession>
<dbReference type="Proteomes" id="UP000280834">
    <property type="component" value="Unassembled WGS sequence"/>
</dbReference>
<dbReference type="STRING" id="42155.A0A0R3QG32"/>
<protein>
    <submittedName>
        <fullName evidence="3">PIH1_CS domain-containing protein</fullName>
    </submittedName>
</protein>
<sequence>MSVKEKEKGGEEKRLSELLMCFSAVSDFEHSVSLVNTSKTITVRHVNLVIRQPKVCGGPCMIEIASPEWLDDNDSTTELRRIEPLERKQIKFRIFGIDPSAMAEDGSQKERDSETEISTCDAPSIEEAHDRIPFTGVCGDLLD</sequence>